<accession>A0A2U3N4N3</accession>
<comment type="similarity">
    <text evidence="2">Belongs to the DoxX family.</text>
</comment>
<dbReference type="PANTHER" id="PTHR33452:SF1">
    <property type="entry name" value="INNER MEMBRANE PROTEIN YPHA-RELATED"/>
    <property type="match status" value="1"/>
</dbReference>
<evidence type="ECO:0000256" key="6">
    <source>
        <dbReference type="ARBA" id="ARBA00023136"/>
    </source>
</evidence>
<proteinExistence type="inferred from homology"/>
<evidence type="ECO:0000256" key="1">
    <source>
        <dbReference type="ARBA" id="ARBA00004651"/>
    </source>
</evidence>
<evidence type="ECO:0000256" key="2">
    <source>
        <dbReference type="ARBA" id="ARBA00006679"/>
    </source>
</evidence>
<dbReference type="PANTHER" id="PTHR33452">
    <property type="entry name" value="OXIDOREDUCTASE CATD-RELATED"/>
    <property type="match status" value="1"/>
</dbReference>
<keyword evidence="6 7" id="KW-0472">Membrane</keyword>
<feature type="transmembrane region" description="Helical" evidence="7">
    <location>
        <begin position="57"/>
        <end position="75"/>
    </location>
</feature>
<organism evidence="8 9">
    <name type="scientific">Acinetobacter stercoris</name>
    <dbReference type="NCBI Taxonomy" id="2126983"/>
    <lineage>
        <taxon>Bacteria</taxon>
        <taxon>Pseudomonadati</taxon>
        <taxon>Pseudomonadota</taxon>
        <taxon>Gammaproteobacteria</taxon>
        <taxon>Moraxellales</taxon>
        <taxon>Moraxellaceae</taxon>
        <taxon>Acinetobacter</taxon>
    </lineage>
</organism>
<dbReference type="Pfam" id="PF07681">
    <property type="entry name" value="DoxX"/>
    <property type="match status" value="1"/>
</dbReference>
<evidence type="ECO:0000256" key="4">
    <source>
        <dbReference type="ARBA" id="ARBA00022692"/>
    </source>
</evidence>
<reference evidence="9" key="1">
    <citation type="submission" date="2018-03" db="EMBL/GenBank/DDBJ databases">
        <authorList>
            <person name="Blom J."/>
        </authorList>
    </citation>
    <scope>NUCLEOTIDE SEQUENCE [LARGE SCALE GENOMIC DNA]</scope>
    <source>
        <strain evidence="9">KPC-SM-21</strain>
    </source>
</reference>
<keyword evidence="9" id="KW-1185">Reference proteome</keyword>
<dbReference type="GO" id="GO:0005886">
    <property type="term" value="C:plasma membrane"/>
    <property type="evidence" value="ECO:0007669"/>
    <property type="project" value="UniProtKB-SubCell"/>
</dbReference>
<evidence type="ECO:0000256" key="7">
    <source>
        <dbReference type="SAM" id="Phobius"/>
    </source>
</evidence>
<dbReference type="InterPro" id="IPR032808">
    <property type="entry name" value="DoxX"/>
</dbReference>
<dbReference type="InParanoid" id="A0A2U3N4N3"/>
<comment type="subcellular location">
    <subcellularLocation>
        <location evidence="1">Cell membrane</location>
        <topology evidence="1">Multi-pass membrane protein</topology>
    </subcellularLocation>
</comment>
<evidence type="ECO:0000313" key="8">
    <source>
        <dbReference type="EMBL" id="SPL72637.1"/>
    </source>
</evidence>
<feature type="transmembrane region" description="Helical" evidence="7">
    <location>
        <begin position="32"/>
        <end position="50"/>
    </location>
</feature>
<evidence type="ECO:0000313" key="9">
    <source>
        <dbReference type="Proteomes" id="UP000245974"/>
    </source>
</evidence>
<keyword evidence="3" id="KW-1003">Cell membrane</keyword>
<protein>
    <submittedName>
        <fullName evidence="8">DoxX</fullName>
    </submittedName>
</protein>
<evidence type="ECO:0000256" key="5">
    <source>
        <dbReference type="ARBA" id="ARBA00022989"/>
    </source>
</evidence>
<dbReference type="InterPro" id="IPR051907">
    <property type="entry name" value="DoxX-like_oxidoreductase"/>
</dbReference>
<evidence type="ECO:0000256" key="3">
    <source>
        <dbReference type="ARBA" id="ARBA00022475"/>
    </source>
</evidence>
<dbReference type="Proteomes" id="UP000245974">
    <property type="component" value="Unassembled WGS sequence"/>
</dbReference>
<dbReference type="AlphaFoldDB" id="A0A2U3N4N3"/>
<keyword evidence="4 7" id="KW-0812">Transmembrane</keyword>
<dbReference type="EMBL" id="OOGT01000402">
    <property type="protein sequence ID" value="SPL72637.1"/>
    <property type="molecule type" value="Genomic_DNA"/>
</dbReference>
<sequence length="115" mass="12672">MPEAFGKFSVFPHLNPTIVDFFAKVGFHPAEIWVYFAALGELGCGVALILGICTRYAAIGAAIILLVACIALNIVRGHFAWTWSQGGDEYLIFWIICCVIVAIYEFQQVSKKDAN</sequence>
<gene>
    <name evidence="8" type="ORF">KPC_3815</name>
</gene>
<feature type="transmembrane region" description="Helical" evidence="7">
    <location>
        <begin position="90"/>
        <end position="106"/>
    </location>
</feature>
<keyword evidence="5 7" id="KW-1133">Transmembrane helix</keyword>
<name>A0A2U3N4N3_9GAMM</name>